<comment type="caution">
    <text evidence="2">The sequence shown here is derived from an EMBL/GenBank/DDBJ whole genome shotgun (WGS) entry which is preliminary data.</text>
</comment>
<accession>A0ABD0JFG5</accession>
<organism evidence="2 3">
    <name type="scientific">Batillaria attramentaria</name>
    <dbReference type="NCBI Taxonomy" id="370345"/>
    <lineage>
        <taxon>Eukaryota</taxon>
        <taxon>Metazoa</taxon>
        <taxon>Spiralia</taxon>
        <taxon>Lophotrochozoa</taxon>
        <taxon>Mollusca</taxon>
        <taxon>Gastropoda</taxon>
        <taxon>Caenogastropoda</taxon>
        <taxon>Sorbeoconcha</taxon>
        <taxon>Cerithioidea</taxon>
        <taxon>Batillariidae</taxon>
        <taxon>Batillaria</taxon>
    </lineage>
</organism>
<feature type="non-terminal residue" evidence="2">
    <location>
        <position position="132"/>
    </location>
</feature>
<dbReference type="EMBL" id="JACVVK020000461">
    <property type="protein sequence ID" value="KAK7473662.1"/>
    <property type="molecule type" value="Genomic_DNA"/>
</dbReference>
<name>A0ABD0JFG5_9CAEN</name>
<evidence type="ECO:0000313" key="3">
    <source>
        <dbReference type="Proteomes" id="UP001519460"/>
    </source>
</evidence>
<sequence>MAFIGDAGRVDGSWELTIFVTDLEQECTLRVKGDLHIGGVMLNLVQTLGTTLLQDFPTRMVPLRNTDAVTQSRFAAVTRGAFDESTPLSVQAESGEGNYSHLGYWPSDINWSRSAIRRDRYPQTLEESKTPG</sequence>
<dbReference type="PANTHER" id="PTHR16160:SF13">
    <property type="entry name" value="FERMITIN 2-RELATED"/>
    <property type="match status" value="1"/>
</dbReference>
<dbReference type="AlphaFoldDB" id="A0ABD0JFG5"/>
<dbReference type="Pfam" id="PF18124">
    <property type="entry name" value="Kindlin_2_N"/>
    <property type="match status" value="1"/>
</dbReference>
<evidence type="ECO:0000259" key="1">
    <source>
        <dbReference type="Pfam" id="PF18124"/>
    </source>
</evidence>
<proteinExistence type="predicted"/>
<gene>
    <name evidence="2" type="ORF">BaRGS_00035059</name>
</gene>
<evidence type="ECO:0000313" key="2">
    <source>
        <dbReference type="EMBL" id="KAK7473662.1"/>
    </source>
</evidence>
<dbReference type="InterPro" id="IPR040790">
    <property type="entry name" value="Kindlin_2_N"/>
</dbReference>
<reference evidence="2 3" key="1">
    <citation type="journal article" date="2023" name="Sci. Data">
        <title>Genome assembly of the Korean intertidal mud-creeper Batillaria attramentaria.</title>
        <authorList>
            <person name="Patra A.K."/>
            <person name="Ho P.T."/>
            <person name="Jun S."/>
            <person name="Lee S.J."/>
            <person name="Kim Y."/>
            <person name="Won Y.J."/>
        </authorList>
    </citation>
    <scope>NUCLEOTIDE SEQUENCE [LARGE SCALE GENOMIC DNA]</scope>
    <source>
        <strain evidence="2">Wonlab-2016</strain>
    </source>
</reference>
<dbReference type="PANTHER" id="PTHR16160">
    <property type="entry name" value="FERMITIN 2-RELATED"/>
    <property type="match status" value="1"/>
</dbReference>
<dbReference type="Proteomes" id="UP001519460">
    <property type="component" value="Unassembled WGS sequence"/>
</dbReference>
<dbReference type="Gene3D" id="3.10.20.90">
    <property type="entry name" value="Phosphatidylinositol 3-kinase Catalytic Subunit, Chain A, domain 1"/>
    <property type="match status" value="1"/>
</dbReference>
<protein>
    <recommendedName>
        <fullName evidence="1">Kindlin-2 N-terminal domain-containing protein</fullName>
    </recommendedName>
</protein>
<feature type="domain" description="Kindlin-2 N-terminal" evidence="1">
    <location>
        <begin position="11"/>
        <end position="51"/>
    </location>
</feature>
<dbReference type="InterPro" id="IPR037843">
    <property type="entry name" value="Kindlin/fermitin"/>
</dbReference>
<keyword evidence="3" id="KW-1185">Reference proteome</keyword>